<keyword evidence="1" id="KW-0472">Membrane</keyword>
<evidence type="ECO:0000256" key="1">
    <source>
        <dbReference type="SAM" id="Phobius"/>
    </source>
</evidence>
<protein>
    <submittedName>
        <fullName evidence="2">Uncharacterized protein</fullName>
    </submittedName>
</protein>
<sequence>MSTPDFTASTFLVVAFIAVVAGTLTGLVAWLRLAARTGALSPRSVRPVLGALAAWMVVAGGLSLAGVFHSEAFPPPLMILLWIAAAGVIAVVAVPRSRRAIVAAPLWATVLLQCFRLPLELVMHRAFVESVMPAPMSFDGRNFDIVTGALALALGLWLWSRERAGKEPPRAAVWAYNLVGIGLLVNVIVVAVMCMPGPMQRIVTDPPNVWVTYLPFVYLPAVLVPLALWGHLSTFAWLLHDRADRANRGEAS</sequence>
<dbReference type="eggNOG" id="ENOG5030YZR">
    <property type="taxonomic scope" value="Bacteria"/>
</dbReference>
<evidence type="ECO:0000313" key="3">
    <source>
        <dbReference type="Proteomes" id="UP000005801"/>
    </source>
</evidence>
<proteinExistence type="predicted"/>
<name>A6G0J9_9BACT</name>
<keyword evidence="1" id="KW-0812">Transmembrane</keyword>
<dbReference type="RefSeq" id="WP_006970248.1">
    <property type="nucleotide sequence ID" value="NZ_ABCS01000009.1"/>
</dbReference>
<reference evidence="2 3" key="1">
    <citation type="submission" date="2007-06" db="EMBL/GenBank/DDBJ databases">
        <authorList>
            <person name="Shimkets L."/>
            <person name="Ferriera S."/>
            <person name="Johnson J."/>
            <person name="Kravitz S."/>
            <person name="Beeson K."/>
            <person name="Sutton G."/>
            <person name="Rogers Y.-H."/>
            <person name="Friedman R."/>
            <person name="Frazier M."/>
            <person name="Venter J.C."/>
        </authorList>
    </citation>
    <scope>NUCLEOTIDE SEQUENCE [LARGE SCALE GENOMIC DNA]</scope>
    <source>
        <strain evidence="2 3">SIR-1</strain>
    </source>
</reference>
<feature type="transmembrane region" description="Helical" evidence="1">
    <location>
        <begin position="143"/>
        <end position="159"/>
    </location>
</feature>
<accession>A6G0J9</accession>
<comment type="caution">
    <text evidence="2">The sequence shown here is derived from an EMBL/GenBank/DDBJ whole genome shotgun (WGS) entry which is preliminary data.</text>
</comment>
<feature type="transmembrane region" description="Helical" evidence="1">
    <location>
        <begin position="101"/>
        <end position="123"/>
    </location>
</feature>
<feature type="transmembrane region" description="Helical" evidence="1">
    <location>
        <begin position="213"/>
        <end position="239"/>
    </location>
</feature>
<dbReference type="AlphaFoldDB" id="A6G0J9"/>
<feature type="transmembrane region" description="Helical" evidence="1">
    <location>
        <begin position="47"/>
        <end position="69"/>
    </location>
</feature>
<keyword evidence="1" id="KW-1133">Transmembrane helix</keyword>
<gene>
    <name evidence="2" type="ORF">PPSIR1_37169</name>
</gene>
<dbReference type="OrthoDB" id="8235642at2"/>
<keyword evidence="3" id="KW-1185">Reference proteome</keyword>
<dbReference type="EMBL" id="ABCS01000009">
    <property type="protein sequence ID" value="EDM80645.1"/>
    <property type="molecule type" value="Genomic_DNA"/>
</dbReference>
<organism evidence="2 3">
    <name type="scientific">Plesiocystis pacifica SIR-1</name>
    <dbReference type="NCBI Taxonomy" id="391625"/>
    <lineage>
        <taxon>Bacteria</taxon>
        <taxon>Pseudomonadati</taxon>
        <taxon>Myxococcota</taxon>
        <taxon>Polyangia</taxon>
        <taxon>Nannocystales</taxon>
        <taxon>Nannocystaceae</taxon>
        <taxon>Plesiocystis</taxon>
    </lineage>
</organism>
<feature type="transmembrane region" description="Helical" evidence="1">
    <location>
        <begin position="75"/>
        <end position="94"/>
    </location>
</feature>
<dbReference type="Proteomes" id="UP000005801">
    <property type="component" value="Unassembled WGS sequence"/>
</dbReference>
<dbReference type="STRING" id="391625.PPSIR1_37169"/>
<evidence type="ECO:0000313" key="2">
    <source>
        <dbReference type="EMBL" id="EDM80645.1"/>
    </source>
</evidence>
<feature type="transmembrane region" description="Helical" evidence="1">
    <location>
        <begin position="171"/>
        <end position="193"/>
    </location>
</feature>
<feature type="transmembrane region" description="Helical" evidence="1">
    <location>
        <begin position="12"/>
        <end position="35"/>
    </location>
</feature>